<evidence type="ECO:0000313" key="4">
    <source>
        <dbReference type="EMBL" id="PEG53878.1"/>
    </source>
</evidence>
<evidence type="ECO:0000256" key="2">
    <source>
        <dbReference type="SAM" id="Phobius"/>
    </source>
</evidence>
<dbReference type="EMBL" id="PDCR01000016">
    <property type="protein sequence ID" value="PEG53878.1"/>
    <property type="molecule type" value="Genomic_DNA"/>
</dbReference>
<feature type="compositionally biased region" description="Basic and acidic residues" evidence="1">
    <location>
        <begin position="177"/>
        <end position="186"/>
    </location>
</feature>
<dbReference type="NCBIfam" id="NF008528">
    <property type="entry name" value="PRK11463.1-2"/>
    <property type="match status" value="1"/>
</dbReference>
<evidence type="ECO:0000313" key="3">
    <source>
        <dbReference type="EMBL" id="OPE45712.1"/>
    </source>
</evidence>
<dbReference type="AlphaFoldDB" id="A0A1Q4HJI3"/>
<evidence type="ECO:0000256" key="1">
    <source>
        <dbReference type="SAM" id="MobiDB-lite"/>
    </source>
</evidence>
<keyword evidence="2" id="KW-1133">Transmembrane helix</keyword>
<keyword evidence="2" id="KW-0472">Membrane</keyword>
<dbReference type="RefSeq" id="WP_073855071.1">
    <property type="nucleotide sequence ID" value="NZ_BAAATC010000019.1"/>
</dbReference>
<evidence type="ECO:0000313" key="6">
    <source>
        <dbReference type="Proteomes" id="UP000220340"/>
    </source>
</evidence>
<dbReference type="EMBL" id="MIJD01000468">
    <property type="protein sequence ID" value="OPE45712.1"/>
    <property type="molecule type" value="Genomic_DNA"/>
</dbReference>
<accession>A0A1Q4HJI3</accession>
<dbReference type="Pfam" id="PF04186">
    <property type="entry name" value="FxsA"/>
    <property type="match status" value="1"/>
</dbReference>
<proteinExistence type="predicted"/>
<feature type="transmembrane region" description="Helical" evidence="2">
    <location>
        <begin position="7"/>
        <end position="26"/>
    </location>
</feature>
<dbReference type="PANTHER" id="PTHR35335:SF1">
    <property type="entry name" value="UPF0716 PROTEIN FXSA"/>
    <property type="match status" value="1"/>
</dbReference>
<keyword evidence="2" id="KW-0812">Transmembrane</keyword>
<dbReference type="STRING" id="1801.BRW64_05485"/>
<dbReference type="GO" id="GO:0016020">
    <property type="term" value="C:membrane"/>
    <property type="evidence" value="ECO:0007669"/>
    <property type="project" value="InterPro"/>
</dbReference>
<reference evidence="4 6" key="2">
    <citation type="submission" date="2017-10" db="EMBL/GenBank/DDBJ databases">
        <title>The new phylogeny of genus Mycobacterium.</title>
        <authorList>
            <person name="Tortoli E."/>
            <person name="Trovato A."/>
            <person name="Cirillo D.M."/>
        </authorList>
    </citation>
    <scope>NUCLEOTIDE SEQUENCE [LARGE SCALE GENOMIC DNA]</scope>
    <source>
        <strain evidence="4 6">IP141170001</strain>
    </source>
</reference>
<dbReference type="PANTHER" id="PTHR35335">
    <property type="entry name" value="UPF0716 PROTEIN FXSA"/>
    <property type="match status" value="1"/>
</dbReference>
<dbReference type="OrthoDB" id="4641426at2"/>
<keyword evidence="6" id="KW-1185">Reference proteome</keyword>
<dbReference type="Proteomes" id="UP000191039">
    <property type="component" value="Unassembled WGS sequence"/>
</dbReference>
<reference evidence="3 5" key="1">
    <citation type="submission" date="2016-09" db="EMBL/GenBank/DDBJ databases">
        <title>genome sequences of unsequenced Mycobacteria.</title>
        <authorList>
            <person name="Greninger A.L."/>
            <person name="Jerome K.R."/>
            <person name="Mcnair B."/>
            <person name="Wallis C."/>
            <person name="Fang F."/>
        </authorList>
    </citation>
    <scope>NUCLEOTIDE SEQUENCE [LARGE SCALE GENOMIC DNA]</scope>
    <source>
        <strain evidence="3 5">BM1</strain>
    </source>
</reference>
<gene>
    <name evidence="3" type="ORF">BV510_27605</name>
    <name evidence="4" type="ORF">CRI78_13655</name>
</gene>
<comment type="caution">
    <text evidence="4">The sequence shown here is derived from an EMBL/GenBank/DDBJ whole genome shotgun (WGS) entry which is preliminary data.</text>
</comment>
<dbReference type="Proteomes" id="UP000220340">
    <property type="component" value="Unassembled WGS sequence"/>
</dbReference>
<sequence>MAKRLFLIYLLVELAVLVALVSTIGFGWTVLAVLATFMIGLLLAGSQVARHLRRLQAALNSRSSSSELATDSALVALGAILVVVPGLASSVLGALLLMPPTRRIARPVAVALVGRGLANAAPLRVTYMATGMSSPHRPRVDYVDGEVIDVDGEVIDVVDARASEAAGEGFEGTEPTVLERRSTTGD</sequence>
<name>A0A1Q4HJI3_9MYCO</name>
<dbReference type="InterPro" id="IPR007313">
    <property type="entry name" value="FxsA"/>
</dbReference>
<organism evidence="4 6">
    <name type="scientific">Mycolicibacterium diernhoferi</name>
    <dbReference type="NCBI Taxonomy" id="1801"/>
    <lineage>
        <taxon>Bacteria</taxon>
        <taxon>Bacillati</taxon>
        <taxon>Actinomycetota</taxon>
        <taxon>Actinomycetes</taxon>
        <taxon>Mycobacteriales</taxon>
        <taxon>Mycobacteriaceae</taxon>
        <taxon>Mycolicibacterium</taxon>
    </lineage>
</organism>
<evidence type="ECO:0000313" key="5">
    <source>
        <dbReference type="Proteomes" id="UP000191039"/>
    </source>
</evidence>
<feature type="transmembrane region" description="Helical" evidence="2">
    <location>
        <begin position="73"/>
        <end position="98"/>
    </location>
</feature>
<protein>
    <submittedName>
        <fullName evidence="4">Membrane protein FxsA</fullName>
    </submittedName>
</protein>
<feature type="region of interest" description="Disordered" evidence="1">
    <location>
        <begin position="165"/>
        <end position="186"/>
    </location>
</feature>
<feature type="transmembrane region" description="Helical" evidence="2">
    <location>
        <begin position="32"/>
        <end position="52"/>
    </location>
</feature>